<dbReference type="AlphaFoldDB" id="E1YFG3"/>
<keyword evidence="2" id="KW-0472">Membrane</keyword>
<proteinExistence type="predicted"/>
<protein>
    <submittedName>
        <fullName evidence="4">Uncharacterized protein</fullName>
    </submittedName>
</protein>
<evidence type="ECO:0000256" key="1">
    <source>
        <dbReference type="SAM" id="MobiDB-lite"/>
    </source>
</evidence>
<feature type="chain" id="PRO_5003155221" evidence="3">
    <location>
        <begin position="23"/>
        <end position="279"/>
    </location>
</feature>
<gene>
    <name evidence="4" type="ORF">N47_J02880</name>
</gene>
<keyword evidence="2" id="KW-0812">Transmembrane</keyword>
<evidence type="ECO:0000256" key="3">
    <source>
        <dbReference type="SAM" id="SignalP"/>
    </source>
</evidence>
<sequence length="279" mass="31778">MKTKILIIFVIFLSFLPSISSSESQPPAPRPTELGNIEQGRTPPPKNELTEANQQSTNKSASILPTQKAGPSNAKEANGKTKDIDQKPAQNWSFFDLLLIVFNGILAIFTFLLWWSTHKLWRSTEKTADLTYKAFIATNRPQLRIRNIYSDIVIFPVWIYISNIGGSNAIDVEVHAVFTLREDNVKIPPWIENISKSIWHGSNTIAPGEEAVYELRSKPDVSIDPVLFNSYKQIFSIIGKVRYKDANGTERETGFGWTYDIETREFSKPEKEDQYNYED</sequence>
<keyword evidence="3" id="KW-0732">Signal</keyword>
<feature type="compositionally biased region" description="Polar residues" evidence="1">
    <location>
        <begin position="50"/>
        <end position="65"/>
    </location>
</feature>
<dbReference type="EMBL" id="FR695872">
    <property type="protein sequence ID" value="CBX29307.1"/>
    <property type="molecule type" value="Genomic_DNA"/>
</dbReference>
<evidence type="ECO:0000313" key="4">
    <source>
        <dbReference type="EMBL" id="CBX29307.1"/>
    </source>
</evidence>
<reference evidence="4" key="1">
    <citation type="journal article" date="2011" name="Environ. Microbiol.">
        <title>Genomic insights into the metabolic potential of the polycyclic aromatic hydrocarbon degrading sulfate-reducing Deltaproteobacterium N47.</title>
        <authorList>
            <person name="Bergmann F."/>
            <person name="Selesi D."/>
            <person name="Weinmaier T."/>
            <person name="Tischler P."/>
            <person name="Rattei T."/>
            <person name="Meckenstock R.U."/>
        </authorList>
    </citation>
    <scope>NUCLEOTIDE SEQUENCE</scope>
</reference>
<keyword evidence="2" id="KW-1133">Transmembrane helix</keyword>
<accession>E1YFG3</accession>
<name>E1YFG3_9BACT</name>
<feature type="region of interest" description="Disordered" evidence="1">
    <location>
        <begin position="20"/>
        <end position="83"/>
    </location>
</feature>
<evidence type="ECO:0000256" key="2">
    <source>
        <dbReference type="SAM" id="Phobius"/>
    </source>
</evidence>
<organism evidence="4">
    <name type="scientific">uncultured Desulfobacterium sp</name>
    <dbReference type="NCBI Taxonomy" id="201089"/>
    <lineage>
        <taxon>Bacteria</taxon>
        <taxon>Pseudomonadati</taxon>
        <taxon>Thermodesulfobacteriota</taxon>
        <taxon>Desulfobacteria</taxon>
        <taxon>Desulfobacterales</taxon>
        <taxon>Desulfobacteriaceae</taxon>
        <taxon>Desulfobacterium</taxon>
        <taxon>environmental samples</taxon>
    </lineage>
</organism>
<feature type="signal peptide" evidence="3">
    <location>
        <begin position="1"/>
        <end position="22"/>
    </location>
</feature>
<feature type="transmembrane region" description="Helical" evidence="2">
    <location>
        <begin position="97"/>
        <end position="116"/>
    </location>
</feature>